<gene>
    <name evidence="3" type="ORF">GJ699_08660</name>
</gene>
<dbReference type="Pfam" id="PF00072">
    <property type="entry name" value="Response_reg"/>
    <property type="match status" value="1"/>
</dbReference>
<dbReference type="SMART" id="SM00448">
    <property type="entry name" value="REC"/>
    <property type="match status" value="1"/>
</dbReference>
<dbReference type="SUPFAM" id="SSF52172">
    <property type="entry name" value="CheY-like"/>
    <property type="match status" value="1"/>
</dbReference>
<dbReference type="RefSeq" id="WP_154375163.1">
    <property type="nucleotide sequence ID" value="NZ_WKJK01000004.1"/>
</dbReference>
<reference evidence="3 4" key="1">
    <citation type="submission" date="2019-11" db="EMBL/GenBank/DDBJ databases">
        <title>Novel species isolated from a subtropical stream in China.</title>
        <authorList>
            <person name="Lu H."/>
        </authorList>
    </citation>
    <scope>NUCLEOTIDE SEQUENCE [LARGE SCALE GENOMIC DNA]</scope>
    <source>
        <strain evidence="3 4">FT80W</strain>
    </source>
</reference>
<dbReference type="Gene3D" id="3.40.50.2300">
    <property type="match status" value="1"/>
</dbReference>
<feature type="modified residue" description="4-aspartylphosphate" evidence="1">
    <location>
        <position position="213"/>
    </location>
</feature>
<dbReference type="InterPro" id="IPR013975">
    <property type="entry name" value="Tscrpt_reg_BetR_N"/>
</dbReference>
<dbReference type="Proteomes" id="UP000433309">
    <property type="component" value="Unassembled WGS sequence"/>
</dbReference>
<keyword evidence="1" id="KW-0597">Phosphoprotein</keyword>
<dbReference type="EMBL" id="WKJK01000004">
    <property type="protein sequence ID" value="MRW90051.1"/>
    <property type="molecule type" value="Genomic_DNA"/>
</dbReference>
<sequence length="286" mass="31576">MRSTGGTSSPLDCIQKAVHGLMTRHGVSPRQHSNKLAEILALSYSQAHRILNGGDWTILQLSSVAEHFGENLRSLLVGPETPVVISLGPDKESREADFIIGEHHLPCRVTLGAQLFHPPRNVDYVALETPDGLEIVASDLCPEHAKKFKIERIEISIRQPNAPAIAVVDDEKPSADNLRDYLNDCGFQATAFYDSVALEKANQERKFDGYVIDWILGEQTSESLIQQIRTSVNPSASIILLTGQYDSSRMNVSEVARVVRQFDVVYQEKPTRSPVIAAELSKACDC</sequence>
<dbReference type="InterPro" id="IPR001789">
    <property type="entry name" value="Sig_transdc_resp-reg_receiver"/>
</dbReference>
<evidence type="ECO:0000313" key="3">
    <source>
        <dbReference type="EMBL" id="MRW90051.1"/>
    </source>
</evidence>
<dbReference type="CDD" id="cd00156">
    <property type="entry name" value="REC"/>
    <property type="match status" value="1"/>
</dbReference>
<dbReference type="PROSITE" id="PS50110">
    <property type="entry name" value="RESPONSE_REGULATORY"/>
    <property type="match status" value="1"/>
</dbReference>
<accession>A0A6I2KWB7</accession>
<name>A0A6I2KWB7_9BURK</name>
<dbReference type="AlphaFoldDB" id="A0A6I2KWB7"/>
<dbReference type="Pfam" id="PF08667">
    <property type="entry name" value="BetR"/>
    <property type="match status" value="1"/>
</dbReference>
<protein>
    <submittedName>
        <fullName evidence="3">Response regulator</fullName>
    </submittedName>
</protein>
<feature type="domain" description="Response regulatory" evidence="2">
    <location>
        <begin position="164"/>
        <end position="284"/>
    </location>
</feature>
<proteinExistence type="predicted"/>
<evidence type="ECO:0000313" key="4">
    <source>
        <dbReference type="Proteomes" id="UP000433309"/>
    </source>
</evidence>
<dbReference type="GO" id="GO:0000160">
    <property type="term" value="P:phosphorelay signal transduction system"/>
    <property type="evidence" value="ECO:0007669"/>
    <property type="project" value="InterPro"/>
</dbReference>
<evidence type="ECO:0000259" key="2">
    <source>
        <dbReference type="PROSITE" id="PS50110"/>
    </source>
</evidence>
<organism evidence="3 4">
    <name type="scientific">Duganella guangzhouensis</name>
    <dbReference type="NCBI Taxonomy" id="2666084"/>
    <lineage>
        <taxon>Bacteria</taxon>
        <taxon>Pseudomonadati</taxon>
        <taxon>Pseudomonadota</taxon>
        <taxon>Betaproteobacteria</taxon>
        <taxon>Burkholderiales</taxon>
        <taxon>Oxalobacteraceae</taxon>
        <taxon>Telluria group</taxon>
        <taxon>Duganella</taxon>
    </lineage>
</organism>
<keyword evidence="4" id="KW-1185">Reference proteome</keyword>
<evidence type="ECO:0000256" key="1">
    <source>
        <dbReference type="PROSITE-ProRule" id="PRU00169"/>
    </source>
</evidence>
<comment type="caution">
    <text evidence="3">The sequence shown here is derived from an EMBL/GenBank/DDBJ whole genome shotgun (WGS) entry which is preliminary data.</text>
</comment>
<dbReference type="InterPro" id="IPR011006">
    <property type="entry name" value="CheY-like_superfamily"/>
</dbReference>